<dbReference type="PANTHER" id="PTHR46431:SF5">
    <property type="entry name" value="EXPRESSED PROTEIN"/>
    <property type="match status" value="1"/>
</dbReference>
<proteinExistence type="predicted"/>
<keyword evidence="1" id="KW-1133">Transmembrane helix</keyword>
<sequence length="99" mass="11230">MIPESFIYIYSGRLIRTLANMKYGNYKMTPVEITYNIISFIVAIALTIAFTVYAKRALNDIKRSEGICKEEVCSPAGSDALKNHHQERANSHYVELDVV</sequence>
<dbReference type="AlphaFoldDB" id="A0A0A9DBC7"/>
<evidence type="ECO:0000313" key="2">
    <source>
        <dbReference type="EMBL" id="JAD83993.1"/>
    </source>
</evidence>
<organism evidence="2">
    <name type="scientific">Arundo donax</name>
    <name type="common">Giant reed</name>
    <name type="synonym">Donax arundinaceus</name>
    <dbReference type="NCBI Taxonomy" id="35708"/>
    <lineage>
        <taxon>Eukaryota</taxon>
        <taxon>Viridiplantae</taxon>
        <taxon>Streptophyta</taxon>
        <taxon>Embryophyta</taxon>
        <taxon>Tracheophyta</taxon>
        <taxon>Spermatophyta</taxon>
        <taxon>Magnoliopsida</taxon>
        <taxon>Liliopsida</taxon>
        <taxon>Poales</taxon>
        <taxon>Poaceae</taxon>
        <taxon>PACMAD clade</taxon>
        <taxon>Arundinoideae</taxon>
        <taxon>Arundineae</taxon>
        <taxon>Arundo</taxon>
    </lineage>
</organism>
<keyword evidence="1" id="KW-0472">Membrane</keyword>
<keyword evidence="1" id="KW-0812">Transmembrane</keyword>
<evidence type="ECO:0000256" key="1">
    <source>
        <dbReference type="SAM" id="Phobius"/>
    </source>
</evidence>
<dbReference type="PANTHER" id="PTHR46431">
    <property type="entry name" value="EXPRESSED PROTEIN"/>
    <property type="match status" value="1"/>
</dbReference>
<name>A0A0A9DBC7_ARUDO</name>
<accession>A0A0A9DBC7</accession>
<feature type="transmembrane region" description="Helical" evidence="1">
    <location>
        <begin position="33"/>
        <end position="54"/>
    </location>
</feature>
<dbReference type="EMBL" id="GBRH01213902">
    <property type="protein sequence ID" value="JAD83993.1"/>
    <property type="molecule type" value="Transcribed_RNA"/>
</dbReference>
<protein>
    <submittedName>
        <fullName evidence="2">Uncharacterized protein</fullName>
    </submittedName>
</protein>
<reference evidence="2" key="1">
    <citation type="submission" date="2014-09" db="EMBL/GenBank/DDBJ databases">
        <authorList>
            <person name="Magalhaes I.L.F."/>
            <person name="Oliveira U."/>
            <person name="Santos F.R."/>
            <person name="Vidigal T.H.D.A."/>
            <person name="Brescovit A.D."/>
            <person name="Santos A.J."/>
        </authorList>
    </citation>
    <scope>NUCLEOTIDE SEQUENCE</scope>
    <source>
        <tissue evidence="2">Shoot tissue taken approximately 20 cm above the soil surface</tissue>
    </source>
</reference>
<reference evidence="2" key="2">
    <citation type="journal article" date="2015" name="Data Brief">
        <title>Shoot transcriptome of the giant reed, Arundo donax.</title>
        <authorList>
            <person name="Barrero R.A."/>
            <person name="Guerrero F.D."/>
            <person name="Moolhuijzen P."/>
            <person name="Goolsby J.A."/>
            <person name="Tidwell J."/>
            <person name="Bellgard S.E."/>
            <person name="Bellgard M.I."/>
        </authorList>
    </citation>
    <scope>NUCLEOTIDE SEQUENCE</scope>
    <source>
        <tissue evidence="2">Shoot tissue taken approximately 20 cm above the soil surface</tissue>
    </source>
</reference>